<dbReference type="InterPro" id="IPR046335">
    <property type="entry name" value="LacI/GalR-like_sensor"/>
</dbReference>
<gene>
    <name evidence="5" type="ORF">H5P28_11905</name>
</gene>
<evidence type="ECO:0000313" key="6">
    <source>
        <dbReference type="Proteomes" id="UP000546464"/>
    </source>
</evidence>
<dbReference type="PANTHER" id="PTHR30146:SF109">
    <property type="entry name" value="HTH-TYPE TRANSCRIPTIONAL REGULATOR GALS"/>
    <property type="match status" value="1"/>
</dbReference>
<evidence type="ECO:0000256" key="1">
    <source>
        <dbReference type="ARBA" id="ARBA00023015"/>
    </source>
</evidence>
<dbReference type="Gene3D" id="1.10.260.40">
    <property type="entry name" value="lambda repressor-like DNA-binding domains"/>
    <property type="match status" value="1"/>
</dbReference>
<reference evidence="5 6" key="1">
    <citation type="submission" date="2020-07" db="EMBL/GenBank/DDBJ databases">
        <authorList>
            <person name="Feng X."/>
        </authorList>
    </citation>
    <scope>NUCLEOTIDE SEQUENCE [LARGE SCALE GENOMIC DNA]</scope>
    <source>
        <strain evidence="5 6">JCM31066</strain>
    </source>
</reference>
<evidence type="ECO:0000256" key="2">
    <source>
        <dbReference type="ARBA" id="ARBA00023125"/>
    </source>
</evidence>
<dbReference type="PROSITE" id="PS50932">
    <property type="entry name" value="HTH_LACI_2"/>
    <property type="match status" value="1"/>
</dbReference>
<evidence type="ECO:0000259" key="4">
    <source>
        <dbReference type="PROSITE" id="PS50932"/>
    </source>
</evidence>
<dbReference type="AlphaFoldDB" id="A0A842HIB2"/>
<dbReference type="GO" id="GO:0003700">
    <property type="term" value="F:DNA-binding transcription factor activity"/>
    <property type="evidence" value="ECO:0007669"/>
    <property type="project" value="TreeGrafter"/>
</dbReference>
<dbReference type="SUPFAM" id="SSF53822">
    <property type="entry name" value="Periplasmic binding protein-like I"/>
    <property type="match status" value="1"/>
</dbReference>
<name>A0A842HIB2_9BACT</name>
<dbReference type="Proteomes" id="UP000546464">
    <property type="component" value="Unassembled WGS sequence"/>
</dbReference>
<keyword evidence="2 5" id="KW-0238">DNA-binding</keyword>
<protein>
    <submittedName>
        <fullName evidence="5">LacI family DNA-binding transcriptional regulator</fullName>
    </submittedName>
</protein>
<sequence length="329" mass="36481">MKKETSKQSPKKAKRLTIYDLARLADVSPGTVSRVLNNRDKVHPQTREKVLELAHKIGLNPQSSVRNREVAIITEPSFQDRIGGYSASLSAFTTFNLSGKNVGVLLPENPVEMLPHYYLDGAITVSAEKEILELLKSVEKRIPVVYMDHFEATAEQYTVNSDHYRSGELAAEHFLEHGRSKLAFIGNDCPPNRVRMEGYTAVMKKAGIEPNPRLLQLDPEGSLAYTSLTRALRNGADALFVPGSSMQAVEAMHVLQYVMRKEVPKDVSVIGGENEGVSIFQNPPLTTVAEPLRDMARLAADLIIKLADGVEVEPRHYTLPVKLIVRESV</sequence>
<comment type="caution">
    <text evidence="5">The sequence shown here is derived from an EMBL/GenBank/DDBJ whole genome shotgun (WGS) entry which is preliminary data.</text>
</comment>
<dbReference type="EMBL" id="JACHVB010000035">
    <property type="protein sequence ID" value="MBC2594961.1"/>
    <property type="molecule type" value="Genomic_DNA"/>
</dbReference>
<dbReference type="GO" id="GO:0000976">
    <property type="term" value="F:transcription cis-regulatory region binding"/>
    <property type="evidence" value="ECO:0007669"/>
    <property type="project" value="TreeGrafter"/>
</dbReference>
<keyword evidence="6" id="KW-1185">Reference proteome</keyword>
<evidence type="ECO:0000313" key="5">
    <source>
        <dbReference type="EMBL" id="MBC2594961.1"/>
    </source>
</evidence>
<dbReference type="PANTHER" id="PTHR30146">
    <property type="entry name" value="LACI-RELATED TRANSCRIPTIONAL REPRESSOR"/>
    <property type="match status" value="1"/>
</dbReference>
<feature type="domain" description="HTH lacI-type" evidence="4">
    <location>
        <begin position="16"/>
        <end position="58"/>
    </location>
</feature>
<dbReference type="SUPFAM" id="SSF47413">
    <property type="entry name" value="lambda repressor-like DNA-binding domains"/>
    <property type="match status" value="1"/>
</dbReference>
<dbReference type="InterPro" id="IPR010982">
    <property type="entry name" value="Lambda_DNA-bd_dom_sf"/>
</dbReference>
<dbReference type="SMART" id="SM00354">
    <property type="entry name" value="HTH_LACI"/>
    <property type="match status" value="1"/>
</dbReference>
<proteinExistence type="predicted"/>
<dbReference type="Gene3D" id="3.40.50.2300">
    <property type="match status" value="2"/>
</dbReference>
<organism evidence="5 6">
    <name type="scientific">Ruficoccus amylovorans</name>
    <dbReference type="NCBI Taxonomy" id="1804625"/>
    <lineage>
        <taxon>Bacteria</taxon>
        <taxon>Pseudomonadati</taxon>
        <taxon>Verrucomicrobiota</taxon>
        <taxon>Opitutia</taxon>
        <taxon>Puniceicoccales</taxon>
        <taxon>Cerasicoccaceae</taxon>
        <taxon>Ruficoccus</taxon>
    </lineage>
</organism>
<dbReference type="Pfam" id="PF13377">
    <property type="entry name" value="Peripla_BP_3"/>
    <property type="match status" value="1"/>
</dbReference>
<dbReference type="Pfam" id="PF00356">
    <property type="entry name" value="LacI"/>
    <property type="match status" value="1"/>
</dbReference>
<evidence type="ECO:0000256" key="3">
    <source>
        <dbReference type="ARBA" id="ARBA00023163"/>
    </source>
</evidence>
<dbReference type="PROSITE" id="PS00356">
    <property type="entry name" value="HTH_LACI_1"/>
    <property type="match status" value="1"/>
</dbReference>
<dbReference type="RefSeq" id="WP_185675927.1">
    <property type="nucleotide sequence ID" value="NZ_JACHVB010000035.1"/>
</dbReference>
<dbReference type="CDD" id="cd01392">
    <property type="entry name" value="HTH_LacI"/>
    <property type="match status" value="1"/>
</dbReference>
<dbReference type="InterPro" id="IPR000843">
    <property type="entry name" value="HTH_LacI"/>
</dbReference>
<dbReference type="InterPro" id="IPR028082">
    <property type="entry name" value="Peripla_BP_I"/>
</dbReference>
<accession>A0A842HIB2</accession>
<keyword evidence="3" id="KW-0804">Transcription</keyword>
<keyword evidence="1" id="KW-0805">Transcription regulation</keyword>